<proteinExistence type="inferred from homology"/>
<sequence length="306" mass="35511">MFKNLFLFRFLKPFTLSTDELHQKLAEQAFRPCGGLDLYSMGWVPPLGQEANYYTHSINNCIIFTARRQEKILPASVIREHLDEKVKEIESTEHRKLSKKEKNVLKEEVLQTLIPRAFSRTSHLSAYIDVQNGWLIVNTGSEKKAQELTVLLRKTIDSLPIVIPHTNRAPASVMTAWLSEQQYPHDFKIEDACQMVDNEQASVQCRKQDLLTEEIHGHLEAGKQVKKLALQWEERLSLVLTDELVIRNLRFLNESPETDGSSEDAKESYTERFDSEFTLMILELRQFLPRLFEVFGGENEESYQRL</sequence>
<dbReference type="eggNOG" id="COG2974">
    <property type="taxonomic scope" value="Bacteria"/>
</dbReference>
<accession>I3CJY1</accession>
<dbReference type="GO" id="GO:0000018">
    <property type="term" value="P:regulation of DNA recombination"/>
    <property type="evidence" value="ECO:0007669"/>
    <property type="project" value="TreeGrafter"/>
</dbReference>
<dbReference type="STRING" id="395493.BegalDRAFT_3099"/>
<dbReference type="PANTHER" id="PTHR38103">
    <property type="entry name" value="RECOMBINATION-ASSOCIATED PROTEIN RDGC"/>
    <property type="match status" value="1"/>
</dbReference>
<dbReference type="EMBL" id="JH600070">
    <property type="protein sequence ID" value="EIJ43924.1"/>
    <property type="molecule type" value="Genomic_DNA"/>
</dbReference>
<evidence type="ECO:0000256" key="1">
    <source>
        <dbReference type="ARBA" id="ARBA00004453"/>
    </source>
</evidence>
<organism evidence="6 7">
    <name type="scientific">Beggiatoa alba B18LD</name>
    <dbReference type="NCBI Taxonomy" id="395493"/>
    <lineage>
        <taxon>Bacteria</taxon>
        <taxon>Pseudomonadati</taxon>
        <taxon>Pseudomonadota</taxon>
        <taxon>Gammaproteobacteria</taxon>
        <taxon>Thiotrichales</taxon>
        <taxon>Thiotrichaceae</taxon>
        <taxon>Beggiatoa</taxon>
    </lineage>
</organism>
<keyword evidence="7" id="KW-1185">Reference proteome</keyword>
<comment type="similarity">
    <text evidence="2">Belongs to the RdgC family.</text>
</comment>
<dbReference type="GO" id="GO:0043590">
    <property type="term" value="C:bacterial nucleoid"/>
    <property type="evidence" value="ECO:0007669"/>
    <property type="project" value="TreeGrafter"/>
</dbReference>
<keyword evidence="4" id="KW-0963">Cytoplasm</keyword>
<dbReference type="AlphaFoldDB" id="I3CJY1"/>
<evidence type="ECO:0000256" key="2">
    <source>
        <dbReference type="ARBA" id="ARBA00008657"/>
    </source>
</evidence>
<evidence type="ECO:0000256" key="4">
    <source>
        <dbReference type="ARBA" id="ARBA00022490"/>
    </source>
</evidence>
<dbReference type="HOGENOM" id="CLU_052038_1_1_6"/>
<keyword evidence="5" id="KW-0233">DNA recombination</keyword>
<evidence type="ECO:0000313" key="6">
    <source>
        <dbReference type="EMBL" id="EIJ43924.1"/>
    </source>
</evidence>
<dbReference type="PANTHER" id="PTHR38103:SF1">
    <property type="entry name" value="RECOMBINATION-ASSOCIATED PROTEIN RDGC"/>
    <property type="match status" value="1"/>
</dbReference>
<evidence type="ECO:0000256" key="3">
    <source>
        <dbReference type="ARBA" id="ARBA00022296"/>
    </source>
</evidence>
<dbReference type="Proteomes" id="UP000005744">
    <property type="component" value="Unassembled WGS sequence"/>
</dbReference>
<dbReference type="NCBIfam" id="NF001464">
    <property type="entry name" value="PRK00321.1-5"/>
    <property type="match status" value="1"/>
</dbReference>
<dbReference type="GO" id="GO:0006310">
    <property type="term" value="P:DNA recombination"/>
    <property type="evidence" value="ECO:0007669"/>
    <property type="project" value="UniProtKB-KW"/>
</dbReference>
<name>I3CJY1_9GAMM</name>
<dbReference type="OrthoDB" id="5290530at2"/>
<comment type="subcellular location">
    <subcellularLocation>
        <location evidence="1">Cytoplasm</location>
        <location evidence="1">Nucleoid</location>
    </subcellularLocation>
</comment>
<gene>
    <name evidence="6" type="ORF">BegalDRAFT_3099</name>
</gene>
<evidence type="ECO:0000313" key="7">
    <source>
        <dbReference type="Proteomes" id="UP000005744"/>
    </source>
</evidence>
<reference evidence="6 7" key="1">
    <citation type="submission" date="2011-11" db="EMBL/GenBank/DDBJ databases">
        <title>Improved High-Quality Draft sequence of Beggiatoa alba B18lD.</title>
        <authorList>
            <consortium name="US DOE Joint Genome Institute"/>
            <person name="Lucas S."/>
            <person name="Han J."/>
            <person name="Lapidus A."/>
            <person name="Cheng J.-F."/>
            <person name="Goodwin L."/>
            <person name="Pitluck S."/>
            <person name="Peters L."/>
            <person name="Mikhailova N."/>
            <person name="Held B."/>
            <person name="Detter J.C."/>
            <person name="Han C."/>
            <person name="Tapia R."/>
            <person name="Land M."/>
            <person name="Hauser L."/>
            <person name="Kyrpides N."/>
            <person name="Ivanova N."/>
            <person name="Pagani I."/>
            <person name="Samuel K."/>
            <person name="Teske A."/>
            <person name="Mueller J."/>
            <person name="Woyke T."/>
        </authorList>
    </citation>
    <scope>NUCLEOTIDE SEQUENCE [LARGE SCALE GENOMIC DNA]</scope>
    <source>
        <strain evidence="6 7">B18LD</strain>
    </source>
</reference>
<dbReference type="GO" id="GO:0003690">
    <property type="term" value="F:double-stranded DNA binding"/>
    <property type="evidence" value="ECO:0007669"/>
    <property type="project" value="TreeGrafter"/>
</dbReference>
<dbReference type="Pfam" id="PF04381">
    <property type="entry name" value="RdgC"/>
    <property type="match status" value="1"/>
</dbReference>
<evidence type="ECO:0000256" key="5">
    <source>
        <dbReference type="ARBA" id="ARBA00023172"/>
    </source>
</evidence>
<dbReference type="InterPro" id="IPR007476">
    <property type="entry name" value="RdgC"/>
</dbReference>
<dbReference type="RefSeq" id="WP_002691544.1">
    <property type="nucleotide sequence ID" value="NZ_JH600070.1"/>
</dbReference>
<protein>
    <recommendedName>
        <fullName evidence="3">Recombination-associated protein RdgC</fullName>
    </recommendedName>
</protein>